<reference evidence="2 3" key="1">
    <citation type="journal article" date="2016" name="Genome Announc.">
        <title>Complete Genome Sequences of Aerococcus christensenii CCUG 28831T, Aerococcus sanguinicola CCUG 43001T, Aerococcus urinae CCUG 36881T, Aerococcus urinaeequi CCUG 28094T, Aerococcus urinaehominis CCUG 42038 BT, and Aerococcus viridans CCUG 4311T.</title>
        <authorList>
            <person name="Carkaci D."/>
            <person name="Dargis R."/>
            <person name="Nielsen X.C."/>
            <person name="Skovgaard O."/>
            <person name="Fuursted K."/>
            <person name="Christensen J.J."/>
        </authorList>
    </citation>
    <scope>NUCLEOTIDE SEQUENCE [LARGE SCALE GENOMIC DNA]</scope>
    <source>
        <strain evidence="2 3">CCUG43001</strain>
    </source>
</reference>
<feature type="transmembrane region" description="Helical" evidence="1">
    <location>
        <begin position="287"/>
        <end position="306"/>
    </location>
</feature>
<proteinExistence type="predicted"/>
<evidence type="ECO:0000313" key="3">
    <source>
        <dbReference type="Proteomes" id="UP000069912"/>
    </source>
</evidence>
<keyword evidence="1" id="KW-0472">Membrane</keyword>
<feature type="transmembrane region" description="Helical" evidence="1">
    <location>
        <begin position="189"/>
        <end position="205"/>
    </location>
</feature>
<evidence type="ECO:0000256" key="1">
    <source>
        <dbReference type="SAM" id="Phobius"/>
    </source>
</evidence>
<name>A0A109RD06_9LACT</name>
<reference evidence="3" key="2">
    <citation type="submission" date="2016-01" db="EMBL/GenBank/DDBJ databases">
        <title>Six Aerococcus type strain genome sequencing and assembly using PacBio and Illumina Hiseq.</title>
        <authorList>
            <person name="Carkaci D."/>
            <person name="Dargis R."/>
            <person name="Nielsen X.C."/>
            <person name="Skovgaard O."/>
            <person name="Fuursted K."/>
            <person name="Christensen J.J."/>
        </authorList>
    </citation>
    <scope>NUCLEOTIDE SEQUENCE [LARGE SCALE GENOMIC DNA]</scope>
    <source>
        <strain evidence="3">CCUG43001</strain>
    </source>
</reference>
<dbReference type="RefSeq" id="WP_067972756.1">
    <property type="nucleotide sequence ID" value="NZ_CAJHKN010000003.1"/>
</dbReference>
<keyword evidence="1" id="KW-0812">Transmembrane</keyword>
<feature type="transmembrane region" description="Helical" evidence="1">
    <location>
        <begin position="40"/>
        <end position="66"/>
    </location>
</feature>
<dbReference type="AlphaFoldDB" id="A0A109RD06"/>
<protein>
    <recommendedName>
        <fullName evidence="4">Glycosyltransferase RgtA/B/C/D-like domain-containing protein</fullName>
    </recommendedName>
</protein>
<feature type="transmembrane region" description="Helical" evidence="1">
    <location>
        <begin position="356"/>
        <end position="373"/>
    </location>
</feature>
<gene>
    <name evidence="2" type="ORF">AWM72_02680</name>
</gene>
<dbReference type="KEGG" id="asan:AWM72_02680"/>
<dbReference type="GeneID" id="92902972"/>
<accession>A0A109RD06</accession>
<dbReference type="EMBL" id="CP014160">
    <property type="protein sequence ID" value="AMB93731.1"/>
    <property type="molecule type" value="Genomic_DNA"/>
</dbReference>
<feature type="transmembrane region" description="Helical" evidence="1">
    <location>
        <begin position="418"/>
        <end position="438"/>
    </location>
</feature>
<evidence type="ECO:0000313" key="2">
    <source>
        <dbReference type="EMBL" id="AMB93731.1"/>
    </source>
</evidence>
<feature type="transmembrane region" description="Helical" evidence="1">
    <location>
        <begin position="87"/>
        <end position="105"/>
    </location>
</feature>
<organism evidence="2 3">
    <name type="scientific">Aerococcus sanguinicola</name>
    <dbReference type="NCBI Taxonomy" id="119206"/>
    <lineage>
        <taxon>Bacteria</taxon>
        <taxon>Bacillati</taxon>
        <taxon>Bacillota</taxon>
        <taxon>Bacilli</taxon>
        <taxon>Lactobacillales</taxon>
        <taxon>Aerococcaceae</taxon>
        <taxon>Aerococcus</taxon>
    </lineage>
</organism>
<dbReference type="Proteomes" id="UP000069912">
    <property type="component" value="Chromosome"/>
</dbReference>
<sequence length="586" mass="66613">MVFSFFILATVGICLSLKRWAGFALESTLILTVSLETCLFFLFALCQALSLGFYLVSILGCLALLVHLIQYLRQPTITWPRLRAPQLIFWGLFLIYSLALVGTHFTHYDNFSHWARIVKFITLEGRLVQDGDQFISFTSYPPGSALYLGYWMQGLPLRDDLMLIGQNLINFACVWPLVGLASGFQKKQGLASGIALVFIALLNILDRGAGHILYTSLLVDFLLPLVALAAVTSLYRHRQHFGQLSLITAAMTSFLILIKNSGIFFVILIILYYAYLVWTRHRARFKLGLLACLCPFLHLGLWNHYVGQTFSQVSKHSVNLAAYEEILGEKSLTDIQAITNRFLRFFLKSEVASNQALYLFLALCALGILLGWLKRTPRQRTVGIMLAILIFYIISLYAMYLFSMPLAEAIRLASIHRYMGTILCFLYGLLCFSVLTTWDQDPQLLAKPVTKSLGLILVLLALLSHGHKLKEIYDFDDQLVSDTVAVVGQGSHYHEGDYLLVDDRQDTTYLQLMTSYYLYCNQTGISRPYDYPDHEASFIQMVEEPEAVIYLTDPDHFGEKFTKVYGFQPKAQIYNRQELIQARQNT</sequence>
<feature type="transmembrane region" description="Helical" evidence="1">
    <location>
        <begin position="161"/>
        <end position="182"/>
    </location>
</feature>
<feature type="transmembrane region" description="Helical" evidence="1">
    <location>
        <begin position="385"/>
        <end position="406"/>
    </location>
</feature>
<feature type="transmembrane region" description="Helical" evidence="1">
    <location>
        <begin position="211"/>
        <end position="235"/>
    </location>
</feature>
<feature type="transmembrane region" description="Helical" evidence="1">
    <location>
        <begin position="247"/>
        <end position="275"/>
    </location>
</feature>
<evidence type="ECO:0008006" key="4">
    <source>
        <dbReference type="Google" id="ProtNLM"/>
    </source>
</evidence>
<keyword evidence="3" id="KW-1185">Reference proteome</keyword>
<keyword evidence="1" id="KW-1133">Transmembrane helix</keyword>